<dbReference type="Pfam" id="PF15964">
    <property type="entry name" value="CCCAP"/>
    <property type="match status" value="1"/>
</dbReference>
<feature type="coiled-coil region" evidence="1">
    <location>
        <begin position="379"/>
        <end position="438"/>
    </location>
</feature>
<proteinExistence type="predicted"/>
<dbReference type="PANTHER" id="PTHR34343:SF1">
    <property type="entry name" value="SEROLOGICALLY DEFINED COLON CANCER ANTIGEN 8"/>
    <property type="match status" value="1"/>
</dbReference>
<feature type="coiled-coil region" evidence="1">
    <location>
        <begin position="567"/>
        <end position="601"/>
    </location>
</feature>
<dbReference type="PANTHER" id="PTHR34343">
    <property type="entry name" value="SEROLOGICALLY DEFINED COLON CANCER ANTIGEN 8"/>
    <property type="match status" value="1"/>
</dbReference>
<dbReference type="GeneID" id="100199147"/>
<dbReference type="InterPro" id="IPR031887">
    <property type="entry name" value="SDCCAG8"/>
</dbReference>
<organism evidence="2 3">
    <name type="scientific">Hydra vulgaris</name>
    <name type="common">Hydra</name>
    <name type="synonym">Hydra attenuata</name>
    <dbReference type="NCBI Taxonomy" id="6087"/>
    <lineage>
        <taxon>Eukaryota</taxon>
        <taxon>Metazoa</taxon>
        <taxon>Cnidaria</taxon>
        <taxon>Hydrozoa</taxon>
        <taxon>Hydroidolina</taxon>
        <taxon>Anthoathecata</taxon>
        <taxon>Aplanulata</taxon>
        <taxon>Hydridae</taxon>
        <taxon>Hydra</taxon>
    </lineage>
</organism>
<evidence type="ECO:0000313" key="2">
    <source>
        <dbReference type="Proteomes" id="UP001652625"/>
    </source>
</evidence>
<evidence type="ECO:0000313" key="3">
    <source>
        <dbReference type="RefSeq" id="XP_065661222.1"/>
    </source>
</evidence>
<keyword evidence="2" id="KW-1185">Reference proteome</keyword>
<dbReference type="RefSeq" id="XP_065661222.1">
    <property type="nucleotide sequence ID" value="XM_065805150.1"/>
</dbReference>
<protein>
    <submittedName>
        <fullName evidence="3">Interaptin isoform X3</fullName>
    </submittedName>
</protein>
<sequence>MASVEANKLKILLQENDHVGKNTVNISQNNSTFGIPTSEDLALLVGNQMIVEKQLHEQVTFYQNALSKLKTRSEEISEENAKLYERMRESAIESTELKPESVCNENTKREFYSQTRQHSYNEENQYNLNVSNMMKMSGINTNPQIEKSYSLNDEMMQMKKLYDVKTSHLQTLLKSALKTIKQQQKEIAELRSEARLYRIPVKDGVNPGCSNCLEDLSTSQSVNDISAFATKKLKGKKKDFLESLQIQQKLLNECKKKEAEAYEQVKKSCELVEQLQLEKQEVFVQNKQLKEDLLVYQEKYNCLQKEMQQFYQNFSSKTKKEMQFHIEGLEKKNDDLSLSLNALSFKLEKVSREKTSIGHECQTIRDAFVLHKKETFTLIESLQKDVLEANKRCTLAEQELKQLHLKNKLQEKQKLKEIEQLKVEVESIRQRNITSEKAVQDSQAQVVSLTQELNSCTHRLQTEYIQKENLLRSFTEEKKSFISEKEQNEQHLNALLQEKDMEIYDLKKELTSVIESQKSIIKKYMVECDSLSSKLAQERTAHKDYLSNLCAKSKKLELQTVAQHNVITNKENVMHQQKIEIERLEKVVSAQTEEMVQLINKQSSLLNERQLLTKEIELLRNHLMKIY</sequence>
<gene>
    <name evidence="3" type="primary">LOC100199147</name>
</gene>
<reference evidence="3" key="1">
    <citation type="submission" date="2025-08" db="UniProtKB">
        <authorList>
            <consortium name="RefSeq"/>
        </authorList>
    </citation>
    <scope>IDENTIFICATION</scope>
</reference>
<accession>A0ABM4CHK6</accession>
<keyword evidence="1" id="KW-0175">Coiled coil</keyword>
<feature type="coiled-coil region" evidence="1">
    <location>
        <begin position="272"/>
        <end position="306"/>
    </location>
</feature>
<dbReference type="Proteomes" id="UP001652625">
    <property type="component" value="Chromosome 09"/>
</dbReference>
<evidence type="ECO:0000256" key="1">
    <source>
        <dbReference type="SAM" id="Coils"/>
    </source>
</evidence>
<name>A0ABM4CHK6_HYDVU</name>